<dbReference type="Proteomes" id="UP000001176">
    <property type="component" value="Chromosome"/>
</dbReference>
<sequence length="76" mass="8853">MRRRFPAVKRWNARGCRILRLRPRFCGSAPGGMPHRDCVTAEDWVFCLNPGHRCRKFAQSRRPSVCRARDLTAQRG</sequence>
<dbReference type="KEGG" id="gdi:GDI2268"/>
<keyword evidence="2" id="KW-1185">Reference proteome</keyword>
<evidence type="ECO:0000313" key="2">
    <source>
        <dbReference type="Proteomes" id="UP000001176"/>
    </source>
</evidence>
<evidence type="ECO:0000313" key="1">
    <source>
        <dbReference type="EMBL" id="CAP56211.1"/>
    </source>
</evidence>
<dbReference type="EMBL" id="AM889285">
    <property type="protein sequence ID" value="CAP56211.1"/>
    <property type="molecule type" value="Genomic_DNA"/>
</dbReference>
<dbReference type="AlphaFoldDB" id="A9HLT9"/>
<protein>
    <submittedName>
        <fullName evidence="1">Uncharacterized protein</fullName>
    </submittedName>
</protein>
<name>A9HLT9_GLUDA</name>
<organism evidence="1 2">
    <name type="scientific">Gluconacetobacter diazotrophicus (strain ATCC 49037 / DSM 5601 / CCUG 37298 / CIP 103539 / LMG 7603 / PAl5)</name>
    <dbReference type="NCBI Taxonomy" id="272568"/>
    <lineage>
        <taxon>Bacteria</taxon>
        <taxon>Pseudomonadati</taxon>
        <taxon>Pseudomonadota</taxon>
        <taxon>Alphaproteobacteria</taxon>
        <taxon>Acetobacterales</taxon>
        <taxon>Acetobacteraceae</taxon>
        <taxon>Gluconacetobacter</taxon>
    </lineage>
</organism>
<gene>
    <name evidence="1" type="ordered locus">GDI2268</name>
</gene>
<accession>A9HLT9</accession>
<proteinExistence type="predicted"/>
<reference evidence="1 2" key="1">
    <citation type="journal article" date="2009" name="BMC Genomics">
        <title>Complete genome sequence of the sugarcane nitrogen-fixing endophyte Gluconacetobacter diazotrophicus Pal5.</title>
        <authorList>
            <person name="Bertalan M."/>
            <person name="Albano R."/>
            <person name="Padua V."/>
            <person name="Rouws L."/>
            <person name="Rojas C."/>
            <person name="Hemerly A."/>
            <person name="Teixeira K."/>
            <person name="Schwab S."/>
            <person name="Araujo J."/>
            <person name="Oliveira A."/>
            <person name="Franca L."/>
            <person name="Magalhaes V."/>
            <person name="Alqueres S."/>
            <person name="Cardoso A."/>
            <person name="Almeida W."/>
            <person name="Loureiro M.M."/>
            <person name="Nogueira E."/>
            <person name="Cidade D."/>
            <person name="Oliveira D."/>
            <person name="Simao T."/>
            <person name="Macedo J."/>
            <person name="Valadao A."/>
            <person name="Dreschsel M."/>
            <person name="Freitas F."/>
            <person name="Vidal M."/>
            <person name="Guedes H."/>
            <person name="Rodrigues E."/>
            <person name="Meneses C."/>
            <person name="Brioso P."/>
            <person name="Pozzer L."/>
            <person name="Figueiredo D."/>
            <person name="Montano H."/>
            <person name="Junior J."/>
            <person name="Filho G."/>
            <person name="Flores V."/>
            <person name="Ferreira B."/>
            <person name="Branco A."/>
            <person name="Gonzalez P."/>
            <person name="Guillobel H."/>
            <person name="Lemos M."/>
            <person name="Seibel L."/>
            <person name="Macedo J."/>
            <person name="Alves-Ferreira M."/>
            <person name="Sachetto-Martins G."/>
            <person name="Coelho A."/>
            <person name="Santos E."/>
            <person name="Amaral G."/>
            <person name="Neves A."/>
            <person name="Pacheco A.B."/>
            <person name="Carvalho D."/>
            <person name="Lery L."/>
            <person name="Bisch P."/>
            <person name="Rossle S.C."/>
            <person name="Urmenyi T."/>
            <person name="Kruger W.V."/>
            <person name="Martins O."/>
            <person name="Baldani J.I."/>
            <person name="Ferreira P.C."/>
        </authorList>
    </citation>
    <scope>NUCLEOTIDE SEQUENCE [LARGE SCALE GENOMIC DNA]</scope>
    <source>
        <strain evidence="2">ATCC 49037 / DSM 5601 / CCUG 37298 / CIP 103539 / LMG 7603 / PAl5</strain>
    </source>
</reference>